<dbReference type="Gene3D" id="1.10.260.40">
    <property type="entry name" value="lambda repressor-like DNA-binding domains"/>
    <property type="match status" value="1"/>
</dbReference>
<dbReference type="PANTHER" id="PTHR30146">
    <property type="entry name" value="LACI-RELATED TRANSCRIPTIONAL REPRESSOR"/>
    <property type="match status" value="1"/>
</dbReference>
<dbReference type="Gene3D" id="3.40.50.2300">
    <property type="match status" value="2"/>
</dbReference>
<reference evidence="6 7" key="2">
    <citation type="submission" date="2017-11" db="EMBL/GenBank/DDBJ databases">
        <authorList>
            <person name="Han C.G."/>
        </authorList>
    </citation>
    <scope>NUCLEOTIDE SEQUENCE [LARGE SCALE GENOMIC DNA]</scope>
    <source>
        <strain evidence="7">ATCC 43555</strain>
        <strain evidence="6">ATCC43555</strain>
    </source>
</reference>
<dbReference type="AlphaFoldDB" id="A0A2K4XEV7"/>
<name>A0A2K4XEV7_PSEVC</name>
<dbReference type="EMBL" id="AQGW01000025">
    <property type="protein sequence ID" value="MBE0384476.1"/>
    <property type="molecule type" value="Genomic_DNA"/>
</dbReference>
<dbReference type="OrthoDB" id="6619319at2"/>
<sequence length="334" mass="36121">MQNTAKSVTIIDVAKRAGVSKSTVSLLLTKSEKVGYKSRQKILKAIDELGYVYNRDAAAMRSKRSNLIGIIINDLTNPLMAELATSLEKTLNESGLQAMIVSTNNNLELQTSAVKNLKEYNAAAFIICPVANTCAKWLDTQSAKHNVITLMREVPFSAAPCVLPDYKKASHVATMHVLAQGVSNIAFIGCELTMSESLALQSGFNTACSQHSITPLTAIACSHNQALSAKNTFLNTYKQNPQLNAVVCANDIIAQGVIAAIHSLNLPANQTIKVVSCHHLPNYSVMPCSLSTVVINTDEIAKRSFLVVQELLQNTTPPVKTLVNVNLQIRDSSQ</sequence>
<dbReference type="Pfam" id="PF00356">
    <property type="entry name" value="LacI"/>
    <property type="match status" value="1"/>
</dbReference>
<dbReference type="InterPro" id="IPR010982">
    <property type="entry name" value="Lambda_DNA-bd_dom_sf"/>
</dbReference>
<evidence type="ECO:0000313" key="5">
    <source>
        <dbReference type="EMBL" id="MBE0384476.1"/>
    </source>
</evidence>
<evidence type="ECO:0000256" key="3">
    <source>
        <dbReference type="ARBA" id="ARBA00023163"/>
    </source>
</evidence>
<evidence type="ECO:0000313" key="6">
    <source>
        <dbReference type="EMBL" id="SOU42859.1"/>
    </source>
</evidence>
<protein>
    <submittedName>
        <fullName evidence="6">LacI family transcriptional regulator</fullName>
    </submittedName>
</protein>
<dbReference type="GeneID" id="93665568"/>
<dbReference type="PROSITE" id="PS50932">
    <property type="entry name" value="HTH_LACI_2"/>
    <property type="match status" value="1"/>
</dbReference>
<dbReference type="RefSeq" id="WP_104643958.1">
    <property type="nucleotide sequence ID" value="NZ_AQGW01000025.1"/>
</dbReference>
<dbReference type="Proteomes" id="UP000238288">
    <property type="component" value="Chromosome PCAR9b"/>
</dbReference>
<accession>A0A2K4XEV7</accession>
<gene>
    <name evidence="5" type="primary">lacI</name>
    <name evidence="6" type="ORF">PCAR9_B0387</name>
    <name evidence="5" type="ORF">PCARR_b0454</name>
</gene>
<dbReference type="GO" id="GO:0000976">
    <property type="term" value="F:transcription cis-regulatory region binding"/>
    <property type="evidence" value="ECO:0007669"/>
    <property type="project" value="TreeGrafter"/>
</dbReference>
<dbReference type="PANTHER" id="PTHR30146:SF154">
    <property type="entry name" value="TRANSCRIPTION REGULATOR, MEMBER OF GALR FAMILY"/>
    <property type="match status" value="1"/>
</dbReference>
<dbReference type="InterPro" id="IPR028082">
    <property type="entry name" value="Peripla_BP_I"/>
</dbReference>
<dbReference type="InterPro" id="IPR001761">
    <property type="entry name" value="Peripla_BP/Lac1_sug-bd_dom"/>
</dbReference>
<evidence type="ECO:0000313" key="7">
    <source>
        <dbReference type="Proteomes" id="UP000238288"/>
    </source>
</evidence>
<dbReference type="GO" id="GO:0003700">
    <property type="term" value="F:DNA-binding transcription factor activity"/>
    <property type="evidence" value="ECO:0007669"/>
    <property type="project" value="TreeGrafter"/>
</dbReference>
<reference evidence="5 8" key="1">
    <citation type="submission" date="2015-06" db="EMBL/GenBank/DDBJ databases">
        <title>Genome sequence of Pseudoalteromonas carrageenovora.</title>
        <authorList>
            <person name="Xie B.-B."/>
            <person name="Rong J.-C."/>
            <person name="Qin Q.-L."/>
            <person name="Zhang Y.-Z."/>
        </authorList>
    </citation>
    <scope>NUCLEOTIDE SEQUENCE [LARGE SCALE GENOMIC DNA]</scope>
    <source>
        <strain evidence="5 8">IAM 12662</strain>
    </source>
</reference>
<dbReference type="SUPFAM" id="SSF53822">
    <property type="entry name" value="Periplasmic binding protein-like I"/>
    <property type="match status" value="1"/>
</dbReference>
<feature type="domain" description="HTH lacI-type" evidence="4">
    <location>
        <begin position="8"/>
        <end position="62"/>
    </location>
</feature>
<keyword evidence="1" id="KW-0805">Transcription regulation</keyword>
<dbReference type="InterPro" id="IPR000843">
    <property type="entry name" value="HTH_LacI"/>
</dbReference>
<dbReference type="Pfam" id="PF00532">
    <property type="entry name" value="Peripla_BP_1"/>
    <property type="match status" value="1"/>
</dbReference>
<keyword evidence="3" id="KW-0804">Transcription</keyword>
<keyword evidence="8" id="KW-1185">Reference proteome</keyword>
<organism evidence="6 7">
    <name type="scientific">Pseudoalteromonas carrageenovora IAM 12662</name>
    <dbReference type="NCBI Taxonomy" id="1314868"/>
    <lineage>
        <taxon>Bacteria</taxon>
        <taxon>Pseudomonadati</taxon>
        <taxon>Pseudomonadota</taxon>
        <taxon>Gammaproteobacteria</taxon>
        <taxon>Alteromonadales</taxon>
        <taxon>Pseudoalteromonadaceae</taxon>
        <taxon>Pseudoalteromonas</taxon>
    </lineage>
</organism>
<evidence type="ECO:0000259" key="4">
    <source>
        <dbReference type="PROSITE" id="PS50932"/>
    </source>
</evidence>
<dbReference type="EMBL" id="LT965929">
    <property type="protein sequence ID" value="SOU42859.1"/>
    <property type="molecule type" value="Genomic_DNA"/>
</dbReference>
<evidence type="ECO:0000256" key="1">
    <source>
        <dbReference type="ARBA" id="ARBA00023015"/>
    </source>
</evidence>
<dbReference type="SMART" id="SM00354">
    <property type="entry name" value="HTH_LACI"/>
    <property type="match status" value="1"/>
</dbReference>
<dbReference type="CDD" id="cd01392">
    <property type="entry name" value="HTH_LacI"/>
    <property type="match status" value="1"/>
</dbReference>
<proteinExistence type="predicted"/>
<evidence type="ECO:0000256" key="2">
    <source>
        <dbReference type="ARBA" id="ARBA00023125"/>
    </source>
</evidence>
<dbReference type="SUPFAM" id="SSF47413">
    <property type="entry name" value="lambda repressor-like DNA-binding domains"/>
    <property type="match status" value="1"/>
</dbReference>
<dbReference type="Proteomes" id="UP000615003">
    <property type="component" value="Unassembled WGS sequence"/>
</dbReference>
<evidence type="ECO:0000313" key="8">
    <source>
        <dbReference type="Proteomes" id="UP000615003"/>
    </source>
</evidence>
<keyword evidence="2" id="KW-0238">DNA-binding</keyword>
<dbReference type="PROSITE" id="PS00356">
    <property type="entry name" value="HTH_LACI_1"/>
    <property type="match status" value="1"/>
</dbReference>